<evidence type="ECO:0000313" key="7">
    <source>
        <dbReference type="Proteomes" id="UP001379949"/>
    </source>
</evidence>
<organism evidence="6 7">
    <name type="scientific">Marinomonas arenicola</name>
    <dbReference type="NCBI Taxonomy" id="569601"/>
    <lineage>
        <taxon>Bacteria</taxon>
        <taxon>Pseudomonadati</taxon>
        <taxon>Pseudomonadota</taxon>
        <taxon>Gammaproteobacteria</taxon>
        <taxon>Oceanospirillales</taxon>
        <taxon>Oceanospirillaceae</taxon>
        <taxon>Marinomonas</taxon>
    </lineage>
</organism>
<dbReference type="InterPro" id="IPR009057">
    <property type="entry name" value="Homeodomain-like_sf"/>
</dbReference>
<evidence type="ECO:0000256" key="3">
    <source>
        <dbReference type="ARBA" id="ARBA00023163"/>
    </source>
</evidence>
<dbReference type="EMBL" id="JBAKAR010000008">
    <property type="protein sequence ID" value="MEL0613649.1"/>
    <property type="molecule type" value="Genomic_DNA"/>
</dbReference>
<feature type="domain" description="HTH tetR-type" evidence="5">
    <location>
        <begin position="14"/>
        <end position="74"/>
    </location>
</feature>
<keyword evidence="7" id="KW-1185">Reference proteome</keyword>
<dbReference type="InterPro" id="IPR001647">
    <property type="entry name" value="HTH_TetR"/>
</dbReference>
<feature type="DNA-binding region" description="H-T-H motif" evidence="4">
    <location>
        <begin position="37"/>
        <end position="56"/>
    </location>
</feature>
<keyword evidence="3" id="KW-0804">Transcription</keyword>
<proteinExistence type="predicted"/>
<dbReference type="Proteomes" id="UP001379949">
    <property type="component" value="Unassembled WGS sequence"/>
</dbReference>
<dbReference type="RefSeq" id="WP_341567360.1">
    <property type="nucleotide sequence ID" value="NZ_JBAKAR010000008.1"/>
</dbReference>
<evidence type="ECO:0000313" key="6">
    <source>
        <dbReference type="EMBL" id="MEL0613649.1"/>
    </source>
</evidence>
<evidence type="ECO:0000256" key="1">
    <source>
        <dbReference type="ARBA" id="ARBA00023015"/>
    </source>
</evidence>
<keyword evidence="2 4" id="KW-0238">DNA-binding</keyword>
<sequence length="202" mass="23054">MNEDKKTSRGRPKKFDRSHVLAIAQQSYWEHGINQMSINELCKLANVSKPGIYREFGGEDGLTCAVLEHYESKVLSPMLDFLSTENPFNEVLEKLAFYSTSEDRDSDMPKGCLFANMKALRLNLGEATAEQIDRTYEKVIKSFEQWINRAKEKAEFKAAHMDSRFAAIYIYAQISFAQSQMMRGETSEDVRAILRVALSVFG</sequence>
<dbReference type="PROSITE" id="PS50977">
    <property type="entry name" value="HTH_TETR_2"/>
    <property type="match status" value="1"/>
</dbReference>
<protein>
    <submittedName>
        <fullName evidence="6">TetR/AcrR family transcriptional regulator</fullName>
    </submittedName>
</protein>
<dbReference type="Gene3D" id="1.10.357.10">
    <property type="entry name" value="Tetracycline Repressor, domain 2"/>
    <property type="match status" value="1"/>
</dbReference>
<evidence type="ECO:0000256" key="4">
    <source>
        <dbReference type="PROSITE-ProRule" id="PRU00335"/>
    </source>
</evidence>
<dbReference type="Gene3D" id="1.10.10.60">
    <property type="entry name" value="Homeodomain-like"/>
    <property type="match status" value="1"/>
</dbReference>
<gene>
    <name evidence="6" type="ORF">V6242_10880</name>
</gene>
<dbReference type="InterPro" id="IPR036271">
    <property type="entry name" value="Tet_transcr_reg_TetR-rel_C_sf"/>
</dbReference>
<comment type="caution">
    <text evidence="6">The sequence shown here is derived from an EMBL/GenBank/DDBJ whole genome shotgun (WGS) entry which is preliminary data.</text>
</comment>
<evidence type="ECO:0000256" key="2">
    <source>
        <dbReference type="ARBA" id="ARBA00023125"/>
    </source>
</evidence>
<dbReference type="PANTHER" id="PTHR47506">
    <property type="entry name" value="TRANSCRIPTIONAL REGULATORY PROTEIN"/>
    <property type="match status" value="1"/>
</dbReference>
<accession>A0ABU9G7Q4</accession>
<evidence type="ECO:0000259" key="5">
    <source>
        <dbReference type="PROSITE" id="PS50977"/>
    </source>
</evidence>
<keyword evidence="1" id="KW-0805">Transcription regulation</keyword>
<dbReference type="PANTHER" id="PTHR47506:SF1">
    <property type="entry name" value="HTH-TYPE TRANSCRIPTIONAL REGULATOR YJDC"/>
    <property type="match status" value="1"/>
</dbReference>
<dbReference type="Pfam" id="PF00440">
    <property type="entry name" value="TetR_N"/>
    <property type="match status" value="1"/>
</dbReference>
<name>A0ABU9G7Q4_9GAMM</name>
<dbReference type="SUPFAM" id="SSF48498">
    <property type="entry name" value="Tetracyclin repressor-like, C-terminal domain"/>
    <property type="match status" value="1"/>
</dbReference>
<dbReference type="SUPFAM" id="SSF46689">
    <property type="entry name" value="Homeodomain-like"/>
    <property type="match status" value="1"/>
</dbReference>
<reference evidence="6 7" key="1">
    <citation type="submission" date="2024-02" db="EMBL/GenBank/DDBJ databases">
        <title>Bacteria isolated from the canopy kelp, Nereocystis luetkeana.</title>
        <authorList>
            <person name="Pfister C.A."/>
            <person name="Younker I.T."/>
            <person name="Light S.H."/>
        </authorList>
    </citation>
    <scope>NUCLEOTIDE SEQUENCE [LARGE SCALE GENOMIC DNA]</scope>
    <source>
        <strain evidence="6 7">TI.4.07</strain>
    </source>
</reference>